<dbReference type="InterPro" id="IPR013783">
    <property type="entry name" value="Ig-like_fold"/>
</dbReference>
<evidence type="ECO:0000313" key="6">
    <source>
        <dbReference type="EMBL" id="KAL0486246.1"/>
    </source>
</evidence>
<evidence type="ECO:0000256" key="4">
    <source>
        <dbReference type="ARBA" id="ARBA00023026"/>
    </source>
</evidence>
<dbReference type="Gene3D" id="2.60.40.10">
    <property type="entry name" value="Immunoglobulins"/>
    <property type="match status" value="1"/>
</dbReference>
<keyword evidence="7" id="KW-1185">Reference proteome</keyword>
<dbReference type="GO" id="GO:0005576">
    <property type="term" value="C:extracellular region"/>
    <property type="evidence" value="ECO:0007669"/>
    <property type="project" value="UniProtKB-SubCell"/>
</dbReference>
<sequence>MYLGDYDIDIIMDKSHKLLHSSIRKVRVVPGDTLASNCFVMDPPSTNQIEGVPMEFTIQSRDHLGNYRTRGGDKFQVNLDYFGNNVNNRPLMADDYVDVIDQDDGTYKVIVKNPLPGKFRLLVGLDDGLIPGCDPFDFSVSMAPLPRVDIEFEDFAPNSSVVQYRATVTDLTQSQPSHSNTRYVSVVCNKPLRQLTEPIQAQIEKEFQNRFAEWMKESRKNIFGKIQKANEQVLNDADNVDDTFKQDDAISFYWGNVDTIDDQLKCQQLKNDYNTKLQIEEWYQISDPVNYVTMTDSFTDWSNYEEFMRRKKEEEEERKRREEQERRQREIRDEQRKSAARLSLMNPNAFNANPRLCSVNFWMTIAAMMRQCKEKNPNGINLDEYGFIRQYDSSEMTVKEMRSPDIYNVARKVDIKSYGDFLLTSAQRHFFEMINEFEKNTVPSVYAVIKPFLMNVGKLTFDRFKHVHTVLLKIVNNHNNALTLGGTNILSEITTEMKDKVKPLIQGFKRALLSILLDAVNDLSHVVKARSPERIDDKQIEKMSSAKCTFFKLNLNELYIGYQTVMAQELSSISRKIMVQELQFAKINQKELQQTTPSYSVQVPINELFDRYLYAKKRSCRGVKDRNRSGLVNPYKVAYIKENRVVFEAIRSGSLPAISVQERATRKAIAFENAVELLTVLAANHAKRFTREELQTFLHNTEPLMVPFTSLSLLTPFFVNDREDRQVMEHQDALLDAIKQNAVNQITLDIHDNGPPINIKVQFQEPCLLNIGVNVVIKTFMCGIGIQRAINCRSSGMRLFEKKVQKYRSAVGHAKHSLRVQLIAYVNKVFPEHSRETQIYRKRLMDRISRVEQVFGLLVKEEAAAMSQVNMMEYELNQKQLQLESRITTWLDKFDSVASVEYQYQFNIKSIVNEIMSLHKRIYSCEIKWEERYDELEQVETTFVQELFTSVKQIQQTTNPNFPVPPGWIEYSELVKKERDLQELYNDLRFLYHDGMHEKFTQGVIESTDVKDIDNYSVPVRILMLSFMIGEQAHFGCKSGKDRTGEAQDQCMEFAEMREQFGEYPKVREEKQKFNEHRKQIHTSIAMNAGSMDIIRVNVALPGSKMDKSVAGRFLPGFFVKYKGLSSLDNIAYANKDKEWDKYEELAQGL</sequence>
<dbReference type="InterPro" id="IPR008108">
    <property type="entry name" value="IpgD/SopB"/>
</dbReference>
<keyword evidence="3" id="KW-0378">Hydrolase</keyword>
<feature type="compositionally biased region" description="Basic and acidic residues" evidence="5">
    <location>
        <begin position="310"/>
        <end position="337"/>
    </location>
</feature>
<keyword evidence="2" id="KW-0964">Secreted</keyword>
<gene>
    <name evidence="6" type="ORF">AKO1_001665</name>
</gene>
<evidence type="ECO:0000256" key="3">
    <source>
        <dbReference type="ARBA" id="ARBA00022801"/>
    </source>
</evidence>
<dbReference type="Pfam" id="PF05925">
    <property type="entry name" value="IpgD"/>
    <property type="match status" value="1"/>
</dbReference>
<name>A0AAW2ZC01_9EUKA</name>
<dbReference type="GO" id="GO:0016791">
    <property type="term" value="F:phosphatase activity"/>
    <property type="evidence" value="ECO:0007669"/>
    <property type="project" value="InterPro"/>
</dbReference>
<organism evidence="6 7">
    <name type="scientific">Acrasis kona</name>
    <dbReference type="NCBI Taxonomy" id="1008807"/>
    <lineage>
        <taxon>Eukaryota</taxon>
        <taxon>Discoba</taxon>
        <taxon>Heterolobosea</taxon>
        <taxon>Tetramitia</taxon>
        <taxon>Eutetramitia</taxon>
        <taxon>Acrasidae</taxon>
        <taxon>Acrasis</taxon>
    </lineage>
</organism>
<dbReference type="Proteomes" id="UP001431209">
    <property type="component" value="Unassembled WGS sequence"/>
</dbReference>
<accession>A0AAW2ZC01</accession>
<dbReference type="EMBL" id="JAOPGA020001210">
    <property type="protein sequence ID" value="KAL0486246.1"/>
    <property type="molecule type" value="Genomic_DNA"/>
</dbReference>
<reference evidence="6 7" key="1">
    <citation type="submission" date="2024-03" db="EMBL/GenBank/DDBJ databases">
        <title>The Acrasis kona genome and developmental transcriptomes reveal deep origins of eukaryotic multicellular pathways.</title>
        <authorList>
            <person name="Sheikh S."/>
            <person name="Fu C.-J."/>
            <person name="Brown M.W."/>
            <person name="Baldauf S.L."/>
        </authorList>
    </citation>
    <scope>NUCLEOTIDE SEQUENCE [LARGE SCALE GENOMIC DNA]</scope>
    <source>
        <strain evidence="6 7">ATCC MYA-3509</strain>
    </source>
</reference>
<dbReference type="AlphaFoldDB" id="A0AAW2ZC01"/>
<evidence type="ECO:0000256" key="2">
    <source>
        <dbReference type="ARBA" id="ARBA00022525"/>
    </source>
</evidence>
<comment type="caution">
    <text evidence="6">The sequence shown here is derived from an EMBL/GenBank/DDBJ whole genome shotgun (WGS) entry which is preliminary data.</text>
</comment>
<evidence type="ECO:0000313" key="7">
    <source>
        <dbReference type="Proteomes" id="UP001431209"/>
    </source>
</evidence>
<dbReference type="SUPFAM" id="SSF81296">
    <property type="entry name" value="E set domains"/>
    <property type="match status" value="1"/>
</dbReference>
<keyword evidence="4" id="KW-0843">Virulence</keyword>
<feature type="region of interest" description="Disordered" evidence="5">
    <location>
        <begin position="310"/>
        <end position="338"/>
    </location>
</feature>
<evidence type="ECO:0000256" key="5">
    <source>
        <dbReference type="SAM" id="MobiDB-lite"/>
    </source>
</evidence>
<evidence type="ECO:0000256" key="1">
    <source>
        <dbReference type="ARBA" id="ARBA00004613"/>
    </source>
</evidence>
<proteinExistence type="predicted"/>
<dbReference type="InterPro" id="IPR014756">
    <property type="entry name" value="Ig_E-set"/>
</dbReference>
<comment type="subcellular location">
    <subcellularLocation>
        <location evidence="1">Secreted</location>
    </subcellularLocation>
</comment>
<protein>
    <submittedName>
        <fullName evidence="6">Uncharacterized protein</fullName>
    </submittedName>
</protein>